<evidence type="ECO:0000313" key="6">
    <source>
        <dbReference type="EMBL" id="KKM66766.1"/>
    </source>
</evidence>
<evidence type="ECO:0000256" key="4">
    <source>
        <dbReference type="ARBA" id="ARBA00023014"/>
    </source>
</evidence>
<name>A0A0F9JWH3_9ZZZZ</name>
<keyword evidence="4" id="KW-0411">Iron-sulfur</keyword>
<evidence type="ECO:0000259" key="5">
    <source>
        <dbReference type="PROSITE" id="PS51379"/>
    </source>
</evidence>
<proteinExistence type="predicted"/>
<sequence>MTNSSNIAYLILKFCVGCGACVEICPIHAIPNSIIGFNSSLVKIDEKRCDGCGSCVQTCSHRAIKLHNNTDQRIS</sequence>
<evidence type="ECO:0000256" key="2">
    <source>
        <dbReference type="ARBA" id="ARBA00022723"/>
    </source>
</evidence>
<dbReference type="InterPro" id="IPR017900">
    <property type="entry name" value="4Fe4S_Fe_S_CS"/>
</dbReference>
<gene>
    <name evidence="6" type="ORF">LCGC14_1477880</name>
</gene>
<dbReference type="Pfam" id="PF13187">
    <property type="entry name" value="Fer4_9"/>
    <property type="match status" value="1"/>
</dbReference>
<dbReference type="PROSITE" id="PS00198">
    <property type="entry name" value="4FE4S_FER_1"/>
    <property type="match status" value="1"/>
</dbReference>
<dbReference type="EMBL" id="LAZR01010467">
    <property type="protein sequence ID" value="KKM66766.1"/>
    <property type="molecule type" value="Genomic_DNA"/>
</dbReference>
<dbReference type="GO" id="GO:0046872">
    <property type="term" value="F:metal ion binding"/>
    <property type="evidence" value="ECO:0007669"/>
    <property type="project" value="UniProtKB-KW"/>
</dbReference>
<keyword evidence="3" id="KW-0408">Iron</keyword>
<feature type="domain" description="4Fe-4S ferredoxin-type" evidence="5">
    <location>
        <begin position="40"/>
        <end position="69"/>
    </location>
</feature>
<evidence type="ECO:0000256" key="1">
    <source>
        <dbReference type="ARBA" id="ARBA00022485"/>
    </source>
</evidence>
<dbReference type="PROSITE" id="PS51379">
    <property type="entry name" value="4FE4S_FER_2"/>
    <property type="match status" value="2"/>
</dbReference>
<evidence type="ECO:0000256" key="3">
    <source>
        <dbReference type="ARBA" id="ARBA00023004"/>
    </source>
</evidence>
<organism evidence="6">
    <name type="scientific">marine sediment metagenome</name>
    <dbReference type="NCBI Taxonomy" id="412755"/>
    <lineage>
        <taxon>unclassified sequences</taxon>
        <taxon>metagenomes</taxon>
        <taxon>ecological metagenomes</taxon>
    </lineage>
</organism>
<keyword evidence="2" id="KW-0479">Metal-binding</keyword>
<reference evidence="6" key="1">
    <citation type="journal article" date="2015" name="Nature">
        <title>Complex archaea that bridge the gap between prokaryotes and eukaryotes.</title>
        <authorList>
            <person name="Spang A."/>
            <person name="Saw J.H."/>
            <person name="Jorgensen S.L."/>
            <person name="Zaremba-Niedzwiedzka K."/>
            <person name="Martijn J."/>
            <person name="Lind A.E."/>
            <person name="van Eijk R."/>
            <person name="Schleper C."/>
            <person name="Guy L."/>
            <person name="Ettema T.J."/>
        </authorList>
    </citation>
    <scope>NUCLEOTIDE SEQUENCE</scope>
</reference>
<dbReference type="Gene3D" id="3.30.70.20">
    <property type="match status" value="1"/>
</dbReference>
<feature type="domain" description="4Fe-4S ferredoxin-type" evidence="5">
    <location>
        <begin position="6"/>
        <end position="35"/>
    </location>
</feature>
<dbReference type="SUPFAM" id="SSF54862">
    <property type="entry name" value="4Fe-4S ferredoxins"/>
    <property type="match status" value="1"/>
</dbReference>
<dbReference type="AlphaFoldDB" id="A0A0F9JWH3"/>
<protein>
    <recommendedName>
        <fullName evidence="5">4Fe-4S ferredoxin-type domain-containing protein</fullName>
    </recommendedName>
</protein>
<dbReference type="InterPro" id="IPR050157">
    <property type="entry name" value="PSI_iron-sulfur_center"/>
</dbReference>
<keyword evidence="1" id="KW-0004">4Fe-4S</keyword>
<dbReference type="PANTHER" id="PTHR24960">
    <property type="entry name" value="PHOTOSYSTEM I IRON-SULFUR CENTER-RELATED"/>
    <property type="match status" value="1"/>
</dbReference>
<dbReference type="PANTHER" id="PTHR24960:SF79">
    <property type="entry name" value="PHOTOSYSTEM I IRON-SULFUR CENTER"/>
    <property type="match status" value="1"/>
</dbReference>
<comment type="caution">
    <text evidence="6">The sequence shown here is derived from an EMBL/GenBank/DDBJ whole genome shotgun (WGS) entry which is preliminary data.</text>
</comment>
<dbReference type="GO" id="GO:0051539">
    <property type="term" value="F:4 iron, 4 sulfur cluster binding"/>
    <property type="evidence" value="ECO:0007669"/>
    <property type="project" value="UniProtKB-KW"/>
</dbReference>
<accession>A0A0F9JWH3</accession>
<dbReference type="InterPro" id="IPR017896">
    <property type="entry name" value="4Fe4S_Fe-S-bd"/>
</dbReference>